<feature type="transmembrane region" description="Helical" evidence="18">
    <location>
        <begin position="128"/>
        <end position="149"/>
    </location>
</feature>
<keyword evidence="14" id="KW-0443">Lipid metabolism</keyword>
<keyword evidence="4" id="KW-0813">Transport</keyword>
<dbReference type="EC" id="1.14.19.1" evidence="3"/>
<dbReference type="PROSITE" id="PS50255">
    <property type="entry name" value="CYTOCHROME_B5_2"/>
    <property type="match status" value="1"/>
</dbReference>
<dbReference type="InterPro" id="IPR001199">
    <property type="entry name" value="Cyt_B5-like_heme/steroid-bd"/>
</dbReference>
<dbReference type="PANTHER" id="PTHR11351">
    <property type="entry name" value="ACYL-COA DESATURASE"/>
    <property type="match status" value="1"/>
</dbReference>
<dbReference type="PANTHER" id="PTHR11351:SF31">
    <property type="entry name" value="DESATURASE 1, ISOFORM A-RELATED"/>
    <property type="match status" value="1"/>
</dbReference>
<dbReference type="InterPro" id="IPR001522">
    <property type="entry name" value="FADS-1_CS"/>
</dbReference>
<dbReference type="SUPFAM" id="SSF55856">
    <property type="entry name" value="Cytochrome b5-like heme/steroid binding domain"/>
    <property type="match status" value="1"/>
</dbReference>
<evidence type="ECO:0000259" key="19">
    <source>
        <dbReference type="PROSITE" id="PS50255"/>
    </source>
</evidence>
<dbReference type="Gene3D" id="3.10.120.10">
    <property type="entry name" value="Cytochrome b5-like heme/steroid binding domain"/>
    <property type="match status" value="1"/>
</dbReference>
<keyword evidence="11 18" id="KW-1133">Transmembrane helix</keyword>
<dbReference type="Proteomes" id="UP001342314">
    <property type="component" value="Unassembled WGS sequence"/>
</dbReference>
<dbReference type="PROSITE" id="PS00191">
    <property type="entry name" value="CYTOCHROME_B5_1"/>
    <property type="match status" value="1"/>
</dbReference>
<evidence type="ECO:0000256" key="7">
    <source>
        <dbReference type="ARBA" id="ARBA00022692"/>
    </source>
</evidence>
<keyword evidence="10" id="KW-0249">Electron transport</keyword>
<dbReference type="GO" id="GO:0005789">
    <property type="term" value="C:endoplasmic reticulum membrane"/>
    <property type="evidence" value="ECO:0007669"/>
    <property type="project" value="TreeGrafter"/>
</dbReference>
<feature type="transmembrane region" description="Helical" evidence="18">
    <location>
        <begin position="102"/>
        <end position="122"/>
    </location>
</feature>
<feature type="transmembrane region" description="Helical" evidence="18">
    <location>
        <begin position="243"/>
        <end position="265"/>
    </location>
</feature>
<dbReference type="AlphaFoldDB" id="A0AAV5GVR7"/>
<comment type="subcellular location">
    <subcellularLocation>
        <location evidence="1">Membrane</location>
        <topology evidence="1">Multi-pass membrane protein</topology>
    </subcellularLocation>
</comment>
<dbReference type="FunFam" id="3.10.120.10:FF:000004">
    <property type="entry name" value="Acyl-CoA desaturase"/>
    <property type="match status" value="1"/>
</dbReference>
<evidence type="ECO:0000256" key="2">
    <source>
        <dbReference type="ARBA" id="ARBA00009295"/>
    </source>
</evidence>
<gene>
    <name evidence="20" type="ORF">Rhopal_005713-T1</name>
</gene>
<keyword evidence="6" id="KW-0349">Heme</keyword>
<evidence type="ECO:0000256" key="1">
    <source>
        <dbReference type="ARBA" id="ARBA00004141"/>
    </source>
</evidence>
<reference evidence="20 21" key="1">
    <citation type="submission" date="2021-12" db="EMBL/GenBank/DDBJ databases">
        <title>High titer production of polyol ester of fatty acids by Rhodotorula paludigena BS15 towards product separation-free biomass refinery.</title>
        <authorList>
            <person name="Mano J."/>
            <person name="Ono H."/>
            <person name="Tanaka T."/>
            <person name="Naito K."/>
            <person name="Sushida H."/>
            <person name="Ike M."/>
            <person name="Tokuyasu K."/>
            <person name="Kitaoka M."/>
        </authorList>
    </citation>
    <scope>NUCLEOTIDE SEQUENCE [LARGE SCALE GENOMIC DNA]</scope>
    <source>
        <strain evidence="20 21">BS15</strain>
    </source>
</reference>
<keyword evidence="12" id="KW-0560">Oxidoreductase</keyword>
<evidence type="ECO:0000256" key="15">
    <source>
        <dbReference type="ARBA" id="ARBA00023136"/>
    </source>
</evidence>
<feature type="domain" description="Cytochrome b5 heme-binding" evidence="19">
    <location>
        <begin position="415"/>
        <end position="474"/>
    </location>
</feature>
<keyword evidence="13" id="KW-0408">Iron</keyword>
<keyword evidence="5" id="KW-0444">Lipid biosynthesis</keyword>
<evidence type="ECO:0000313" key="21">
    <source>
        <dbReference type="Proteomes" id="UP001342314"/>
    </source>
</evidence>
<dbReference type="PRINTS" id="PR00075">
    <property type="entry name" value="FACDDSATRASE"/>
</dbReference>
<keyword evidence="15 18" id="KW-0472">Membrane</keyword>
<comment type="similarity">
    <text evidence="2">Belongs to the fatty acid desaturase type 1 family.</text>
</comment>
<dbReference type="InterPro" id="IPR018506">
    <property type="entry name" value="Cyt_B5_heme-BS"/>
</dbReference>
<evidence type="ECO:0000256" key="10">
    <source>
        <dbReference type="ARBA" id="ARBA00022982"/>
    </source>
</evidence>
<dbReference type="Pfam" id="PF00487">
    <property type="entry name" value="FA_desaturase"/>
    <property type="match status" value="1"/>
</dbReference>
<name>A0AAV5GVR7_9BASI</name>
<evidence type="ECO:0000256" key="12">
    <source>
        <dbReference type="ARBA" id="ARBA00023002"/>
    </source>
</evidence>
<keyword evidence="16" id="KW-0275">Fatty acid biosynthesis</keyword>
<evidence type="ECO:0000256" key="9">
    <source>
        <dbReference type="ARBA" id="ARBA00022832"/>
    </source>
</evidence>
<accession>A0AAV5GVR7</accession>
<keyword evidence="21" id="KW-1185">Reference proteome</keyword>
<comment type="caution">
    <text evidence="20">The sequence shown here is derived from an EMBL/GenBank/DDBJ whole genome shotgun (WGS) entry which is preliminary data.</text>
</comment>
<keyword evidence="7 18" id="KW-0812">Transmembrane</keyword>
<dbReference type="InterPro" id="IPR036400">
    <property type="entry name" value="Cyt_B5-like_heme/steroid_sf"/>
</dbReference>
<dbReference type="CDD" id="cd03505">
    <property type="entry name" value="Delta9-FADS-like"/>
    <property type="match status" value="1"/>
</dbReference>
<keyword evidence="9" id="KW-0276">Fatty acid metabolism</keyword>
<dbReference type="GO" id="GO:0006636">
    <property type="term" value="P:unsaturated fatty acid biosynthetic process"/>
    <property type="evidence" value="ECO:0007669"/>
    <property type="project" value="TreeGrafter"/>
</dbReference>
<evidence type="ECO:0000256" key="5">
    <source>
        <dbReference type="ARBA" id="ARBA00022516"/>
    </source>
</evidence>
<evidence type="ECO:0000256" key="3">
    <source>
        <dbReference type="ARBA" id="ARBA00012620"/>
    </source>
</evidence>
<evidence type="ECO:0000256" key="13">
    <source>
        <dbReference type="ARBA" id="ARBA00023004"/>
    </source>
</evidence>
<dbReference type="InterPro" id="IPR005804">
    <property type="entry name" value="FA_desaturase_dom"/>
</dbReference>
<dbReference type="SMART" id="SM01117">
    <property type="entry name" value="Cyt-b5"/>
    <property type="match status" value="1"/>
</dbReference>
<dbReference type="PROSITE" id="PS00476">
    <property type="entry name" value="FATTY_ACID_DESATUR_1"/>
    <property type="match status" value="1"/>
</dbReference>
<dbReference type="GO" id="GO:0020037">
    <property type="term" value="F:heme binding"/>
    <property type="evidence" value="ECO:0007669"/>
    <property type="project" value="InterPro"/>
</dbReference>
<sequence length="554" mass="61393">MSAAAPSAASKALAASLPHAVGAEASTTATDKPPRAPLRMRHPDMTQVDDSSSDSERGESDSEGETTAVDDGSYQDDNFVRKVLAKERPLPPITWRTLPSNINVISTLALTVVPALAIYGALTTPLKWQTALWSVIYYFFTGLGITAGYHRLWAHRAYTASLPLQYFLALGGSGAVEGSIKWWSRGHRAHHRYTDTELDPYSAQKGFWWSHIGWMVVKPRRKPGVADVSDLSVNPVVKWQHRWYLPLIVGMGFVFPCVVAGLFWGDFRGGFFFAGAARLLFVHHSTFCVNSLAHWLGETPFDDKHSPRDHWVTALVTVGEGYHNFHHEFPQDYRNAIRTFQYDPTKWFIYTMYLCGLASQLKTFPDNEIRRGQYAMQLKAISKQADEIKWPKSSNHLPVLTWDEFQEACKTRQLMVVSGFIHDVSTFIDEHPGGRALIKTRLGRDATNAFYGGYYDHSNGAANLLAQYRVGVIEGGYEVEHLKRFSDVIESLKESGADGVAGKSADLQSGPVRVSVIKGDPALKSAPLDNLSNAPTFKVNRLTGGLGHALNPAA</sequence>
<dbReference type="GO" id="GO:0004768">
    <property type="term" value="F:stearoyl-CoA 9-desaturase activity"/>
    <property type="evidence" value="ECO:0007669"/>
    <property type="project" value="UniProtKB-EC"/>
</dbReference>
<dbReference type="GO" id="GO:0005506">
    <property type="term" value="F:iron ion binding"/>
    <property type="evidence" value="ECO:0007669"/>
    <property type="project" value="TreeGrafter"/>
</dbReference>
<dbReference type="PRINTS" id="PR00363">
    <property type="entry name" value="CYTOCHROMEB5"/>
</dbReference>
<evidence type="ECO:0000313" key="20">
    <source>
        <dbReference type="EMBL" id="GJN92678.1"/>
    </source>
</evidence>
<protein>
    <recommendedName>
        <fullName evidence="3">stearoyl-CoA 9-desaturase</fullName>
        <ecNumber evidence="3">1.14.19.1</ecNumber>
    </recommendedName>
</protein>
<feature type="region of interest" description="Disordered" evidence="17">
    <location>
        <begin position="20"/>
        <end position="73"/>
    </location>
</feature>
<organism evidence="20 21">
    <name type="scientific">Rhodotorula paludigena</name>
    <dbReference type="NCBI Taxonomy" id="86838"/>
    <lineage>
        <taxon>Eukaryota</taxon>
        <taxon>Fungi</taxon>
        <taxon>Dikarya</taxon>
        <taxon>Basidiomycota</taxon>
        <taxon>Pucciniomycotina</taxon>
        <taxon>Microbotryomycetes</taxon>
        <taxon>Sporidiobolales</taxon>
        <taxon>Sporidiobolaceae</taxon>
        <taxon>Rhodotorula</taxon>
    </lineage>
</organism>
<keyword evidence="8" id="KW-0479">Metal-binding</keyword>
<evidence type="ECO:0000256" key="18">
    <source>
        <dbReference type="SAM" id="Phobius"/>
    </source>
</evidence>
<dbReference type="Pfam" id="PF00173">
    <property type="entry name" value="Cyt-b5"/>
    <property type="match status" value="1"/>
</dbReference>
<evidence type="ECO:0000256" key="8">
    <source>
        <dbReference type="ARBA" id="ARBA00022723"/>
    </source>
</evidence>
<evidence type="ECO:0000256" key="17">
    <source>
        <dbReference type="SAM" id="MobiDB-lite"/>
    </source>
</evidence>
<dbReference type="EMBL" id="BQKY01000012">
    <property type="protein sequence ID" value="GJN92678.1"/>
    <property type="molecule type" value="Genomic_DNA"/>
</dbReference>
<evidence type="ECO:0000256" key="4">
    <source>
        <dbReference type="ARBA" id="ARBA00022448"/>
    </source>
</evidence>
<evidence type="ECO:0000256" key="14">
    <source>
        <dbReference type="ARBA" id="ARBA00023098"/>
    </source>
</evidence>
<proteinExistence type="inferred from homology"/>
<evidence type="ECO:0000256" key="16">
    <source>
        <dbReference type="ARBA" id="ARBA00023160"/>
    </source>
</evidence>
<evidence type="ECO:0000256" key="11">
    <source>
        <dbReference type="ARBA" id="ARBA00022989"/>
    </source>
</evidence>
<evidence type="ECO:0000256" key="6">
    <source>
        <dbReference type="ARBA" id="ARBA00022617"/>
    </source>
</evidence>
<dbReference type="InterPro" id="IPR015876">
    <property type="entry name" value="Acyl-CoA_DS"/>
</dbReference>